<dbReference type="NCBIfam" id="NF005996">
    <property type="entry name" value="PRK08123.1"/>
    <property type="match status" value="1"/>
</dbReference>
<evidence type="ECO:0000256" key="1">
    <source>
        <dbReference type="ARBA" id="ARBA00004970"/>
    </source>
</evidence>
<keyword evidence="4 8" id="KW-0028">Amino-acid biosynthesis</keyword>
<dbReference type="CDD" id="cd12110">
    <property type="entry name" value="PHP_HisPPase_Hisj_like"/>
    <property type="match status" value="1"/>
</dbReference>
<name>A0A9Q4DS34_BACSC</name>
<evidence type="ECO:0000313" key="10">
    <source>
        <dbReference type="EMBL" id="MCY8121993.1"/>
    </source>
</evidence>
<dbReference type="GO" id="GO:0005737">
    <property type="term" value="C:cytoplasm"/>
    <property type="evidence" value="ECO:0007669"/>
    <property type="project" value="TreeGrafter"/>
</dbReference>
<dbReference type="InterPro" id="IPR004013">
    <property type="entry name" value="PHP_dom"/>
</dbReference>
<evidence type="ECO:0000256" key="7">
    <source>
        <dbReference type="ARBA" id="ARBA00049158"/>
    </source>
</evidence>
<evidence type="ECO:0000259" key="9">
    <source>
        <dbReference type="Pfam" id="PF02811"/>
    </source>
</evidence>
<protein>
    <recommendedName>
        <fullName evidence="3 8">Histidinol-phosphatase</fullName>
        <shortName evidence="8">HolPase</shortName>
        <ecNumber evidence="3 8">3.1.3.15</ecNumber>
    </recommendedName>
</protein>
<evidence type="ECO:0000313" key="11">
    <source>
        <dbReference type="Proteomes" id="UP001070352"/>
    </source>
</evidence>
<dbReference type="Proteomes" id="UP001070352">
    <property type="component" value="Unassembled WGS sequence"/>
</dbReference>
<evidence type="ECO:0000256" key="3">
    <source>
        <dbReference type="ARBA" id="ARBA00013085"/>
    </source>
</evidence>
<dbReference type="EC" id="3.1.3.15" evidence="3 8"/>
<dbReference type="GO" id="GO:0004401">
    <property type="term" value="F:histidinol-phosphatase activity"/>
    <property type="evidence" value="ECO:0007669"/>
    <property type="project" value="UniProtKB-UniRule"/>
</dbReference>
<dbReference type="SUPFAM" id="SSF89550">
    <property type="entry name" value="PHP domain-like"/>
    <property type="match status" value="1"/>
</dbReference>
<comment type="caution">
    <text evidence="10">The sequence shown here is derived from an EMBL/GenBank/DDBJ whole genome shotgun (WGS) entry which is preliminary data.</text>
</comment>
<evidence type="ECO:0000256" key="8">
    <source>
        <dbReference type="RuleBase" id="RU366003"/>
    </source>
</evidence>
<keyword evidence="6 8" id="KW-0368">Histidine biosynthesis</keyword>
<dbReference type="PANTHER" id="PTHR21039">
    <property type="entry name" value="HISTIDINOL PHOSPHATASE-RELATED"/>
    <property type="match status" value="1"/>
</dbReference>
<evidence type="ECO:0000256" key="5">
    <source>
        <dbReference type="ARBA" id="ARBA00022801"/>
    </source>
</evidence>
<dbReference type="Gene3D" id="3.20.20.140">
    <property type="entry name" value="Metal-dependent hydrolases"/>
    <property type="match status" value="1"/>
</dbReference>
<proteinExistence type="inferred from homology"/>
<dbReference type="EMBL" id="JALANJ010000025">
    <property type="protein sequence ID" value="MCY8121993.1"/>
    <property type="molecule type" value="Genomic_DNA"/>
</dbReference>
<reference evidence="10" key="1">
    <citation type="submission" date="2022-02" db="EMBL/GenBank/DDBJ databases">
        <title>Crop Bioprotection Bacillus Genome Sequencing.</title>
        <authorList>
            <person name="Dunlap C."/>
        </authorList>
    </citation>
    <scope>NUCLEOTIDE SEQUENCE</scope>
    <source>
        <strain evidence="10">M18B4</strain>
    </source>
</reference>
<comment type="pathway">
    <text evidence="1 8">Amino-acid biosynthesis; L-histidine biosynthesis; L-histidine from 5-phospho-alpha-D-ribose 1-diphosphate: step 8/9.</text>
</comment>
<dbReference type="Pfam" id="PF13263">
    <property type="entry name" value="PHP_C"/>
    <property type="match status" value="1"/>
</dbReference>
<comment type="similarity">
    <text evidence="2 8">Belongs to the PHP hydrolase family. HisK subfamily.</text>
</comment>
<dbReference type="AlphaFoldDB" id="A0A9Q4DS34"/>
<comment type="catalytic activity">
    <reaction evidence="7 8">
        <text>L-histidinol phosphate + H2O = L-histidinol + phosphate</text>
        <dbReference type="Rhea" id="RHEA:14465"/>
        <dbReference type="ChEBI" id="CHEBI:15377"/>
        <dbReference type="ChEBI" id="CHEBI:43474"/>
        <dbReference type="ChEBI" id="CHEBI:57699"/>
        <dbReference type="ChEBI" id="CHEBI:57980"/>
        <dbReference type="EC" id="3.1.3.15"/>
    </reaction>
</comment>
<dbReference type="GO" id="GO:0000105">
    <property type="term" value="P:L-histidine biosynthetic process"/>
    <property type="evidence" value="ECO:0007669"/>
    <property type="project" value="UniProtKB-UniRule"/>
</dbReference>
<keyword evidence="5 8" id="KW-0378">Hydrolase</keyword>
<dbReference type="InterPro" id="IPR010140">
    <property type="entry name" value="Histidinol_P_phosphatase_HisJ"/>
</dbReference>
<evidence type="ECO:0000256" key="6">
    <source>
        <dbReference type="ARBA" id="ARBA00023102"/>
    </source>
</evidence>
<accession>A0A9Q4DS34</accession>
<organism evidence="10 11">
    <name type="scientific">Bacillus spizizenii</name>
    <name type="common">Bacillus subtilis subsp. spizizenii</name>
    <dbReference type="NCBI Taxonomy" id="96241"/>
    <lineage>
        <taxon>Bacteria</taxon>
        <taxon>Bacillati</taxon>
        <taxon>Bacillota</taxon>
        <taxon>Bacilli</taxon>
        <taxon>Bacillales</taxon>
        <taxon>Bacillaceae</taxon>
        <taxon>Bacillus</taxon>
    </lineage>
</organism>
<dbReference type="NCBIfam" id="TIGR01856">
    <property type="entry name" value="hisJ_fam"/>
    <property type="match status" value="1"/>
</dbReference>
<dbReference type="PANTHER" id="PTHR21039:SF0">
    <property type="entry name" value="HISTIDINOL-PHOSPHATASE"/>
    <property type="match status" value="1"/>
</dbReference>
<evidence type="ECO:0000256" key="2">
    <source>
        <dbReference type="ARBA" id="ARBA00009152"/>
    </source>
</evidence>
<sequence>MQKRDGHIHTPFCPHGSNDTLRQYAEEALKKGFDSITFTEHAPLPPSFTDPTPLKDSAMAQASLERYINEISRLKKEYRGQLTIRTGLEVDYIAEFEDEIKLFLDTYGPYLDDSILSVHFLRVGSSYLCLDYDEHTFKELISACGSIEAVYEQYYRSIYSSIVAFLGSNKPKRVGHITLVQKFIKLFPYSMSEHIRGLVSQCLNAIEENGMELDFNTSGLRKTYAGGIYIEDWMLNEAKQKKIPLVFGSDAHQAGDVGYAYETFLKGAN</sequence>
<dbReference type="InterPro" id="IPR016195">
    <property type="entry name" value="Pol/histidinol_Pase-like"/>
</dbReference>
<dbReference type="Pfam" id="PF02811">
    <property type="entry name" value="PHP"/>
    <property type="match status" value="1"/>
</dbReference>
<evidence type="ECO:0000256" key="4">
    <source>
        <dbReference type="ARBA" id="ARBA00022605"/>
    </source>
</evidence>
<feature type="domain" description="PHP" evidence="9">
    <location>
        <begin position="5"/>
        <end position="218"/>
    </location>
</feature>
<gene>
    <name evidence="10" type="primary">hisJ</name>
    <name evidence="10" type="ORF">MOC45_15585</name>
</gene>